<name>A0A1L9QP35_9CYAN</name>
<keyword evidence="3" id="KW-1185">Reference proteome</keyword>
<evidence type="ECO:0000313" key="2">
    <source>
        <dbReference type="EMBL" id="OJJ24409.1"/>
    </source>
</evidence>
<proteinExistence type="predicted"/>
<dbReference type="AlphaFoldDB" id="A0A1L9QP35"/>
<reference evidence="2" key="1">
    <citation type="submission" date="2016-10" db="EMBL/GenBank/DDBJ databases">
        <title>CRISPR-Cas defence system in Roseofilum reptotaenium: evidence of a bacteriophage-cyanobacterium arms race in the coral black band disease.</title>
        <authorList>
            <person name="Buerger P."/>
            <person name="Wood-Charlson E.M."/>
            <person name="Weynberg K.D."/>
            <person name="Willis B."/>
            <person name="Van Oppen M.J."/>
        </authorList>
    </citation>
    <scope>NUCLEOTIDE SEQUENCE [LARGE SCALE GENOMIC DNA]</scope>
    <source>
        <strain evidence="2">AO1-A</strain>
    </source>
</reference>
<feature type="compositionally biased region" description="Polar residues" evidence="1">
    <location>
        <begin position="1"/>
        <end position="19"/>
    </location>
</feature>
<evidence type="ECO:0000313" key="3">
    <source>
        <dbReference type="Proteomes" id="UP000183940"/>
    </source>
</evidence>
<sequence length="67" mass="7716">MGSWQSGQDKPQHSSNSHKGYQELNAIIQKSVSDPETSLEIPELHQAFDMTQLVFDEQYEVINQWIP</sequence>
<evidence type="ECO:0000256" key="1">
    <source>
        <dbReference type="SAM" id="MobiDB-lite"/>
    </source>
</evidence>
<dbReference type="Proteomes" id="UP000183940">
    <property type="component" value="Unassembled WGS sequence"/>
</dbReference>
<gene>
    <name evidence="2" type="ORF">BI308_16495</name>
</gene>
<accession>A0A1L9QP35</accession>
<protein>
    <submittedName>
        <fullName evidence="2">Uncharacterized protein</fullName>
    </submittedName>
</protein>
<dbReference type="EMBL" id="MLAW01000031">
    <property type="protein sequence ID" value="OJJ24409.1"/>
    <property type="molecule type" value="Genomic_DNA"/>
</dbReference>
<feature type="region of interest" description="Disordered" evidence="1">
    <location>
        <begin position="1"/>
        <end position="23"/>
    </location>
</feature>
<comment type="caution">
    <text evidence="2">The sequence shown here is derived from an EMBL/GenBank/DDBJ whole genome shotgun (WGS) entry which is preliminary data.</text>
</comment>
<organism evidence="2 3">
    <name type="scientific">Roseofilum reptotaenium AO1-A</name>
    <dbReference type="NCBI Taxonomy" id="1925591"/>
    <lineage>
        <taxon>Bacteria</taxon>
        <taxon>Bacillati</taxon>
        <taxon>Cyanobacteriota</taxon>
        <taxon>Cyanophyceae</taxon>
        <taxon>Desertifilales</taxon>
        <taxon>Desertifilaceae</taxon>
        <taxon>Roseofilum</taxon>
    </lineage>
</organism>
<dbReference type="STRING" id="1925591.BI308_16495"/>